<dbReference type="InterPro" id="IPR004291">
    <property type="entry name" value="Transposase_IS66_central"/>
</dbReference>
<reference evidence="2 3" key="1">
    <citation type="submission" date="2015-10" db="EMBL/GenBank/DDBJ databases">
        <title>Genomic differences between typical nodule nitrogen-fixing rhizobial strains and those coming from bean seeds.</title>
        <authorList>
            <person name="Peralta H."/>
            <person name="Aguilar-Vera A."/>
            <person name="Diaz R."/>
            <person name="Mora Y."/>
            <person name="Martinez-Batallar G."/>
            <person name="Salazar E."/>
            <person name="Vargas-Lagunas C."/>
            <person name="Encarnacion S."/>
            <person name="Girard L."/>
            <person name="Mora J."/>
        </authorList>
    </citation>
    <scope>NUCLEOTIDE SEQUENCE [LARGE SCALE GENOMIC DNA]</scope>
    <source>
        <strain evidence="2 3">CFNEI 73</strain>
        <plasmid evidence="2 3">B</plasmid>
    </source>
</reference>
<proteinExistence type="predicted"/>
<organism evidence="2 3">
    <name type="scientific">Sinorhizobium americanum</name>
    <dbReference type="NCBI Taxonomy" id="194963"/>
    <lineage>
        <taxon>Bacteria</taxon>
        <taxon>Pseudomonadati</taxon>
        <taxon>Pseudomonadota</taxon>
        <taxon>Alphaproteobacteria</taxon>
        <taxon>Hyphomicrobiales</taxon>
        <taxon>Rhizobiaceae</taxon>
        <taxon>Sinorhizobium/Ensifer group</taxon>
        <taxon>Sinorhizobium</taxon>
    </lineage>
</organism>
<keyword evidence="3" id="KW-1185">Reference proteome</keyword>
<protein>
    <recommendedName>
        <fullName evidence="1">Transposase IS66 central domain-containing protein</fullName>
    </recommendedName>
</protein>
<dbReference type="AlphaFoldDB" id="A0A1L3LTG4"/>
<dbReference type="Proteomes" id="UP000182306">
    <property type="component" value="Plasmid B"/>
</dbReference>
<name>A0A1L3LTG4_9HYPH</name>
<geneLocation type="plasmid" evidence="2 3">
    <name>B</name>
</geneLocation>
<dbReference type="KEGG" id="same:SAMCFNEI73_pB0153"/>
<evidence type="ECO:0000313" key="2">
    <source>
        <dbReference type="EMBL" id="APG93353.1"/>
    </source>
</evidence>
<evidence type="ECO:0000313" key="3">
    <source>
        <dbReference type="Proteomes" id="UP000182306"/>
    </source>
</evidence>
<dbReference type="RefSeq" id="WP_064254436.1">
    <property type="nucleotide sequence ID" value="NZ_LNQC01000073.1"/>
</dbReference>
<dbReference type="Pfam" id="PF03050">
    <property type="entry name" value="DDE_Tnp_IS66"/>
    <property type="match status" value="1"/>
</dbReference>
<sequence length="96" mass="10986">MYPRISAEQRLSVRKAMAALRARLDRMRSRPSSPLGKAIDDTLAHWHALIAFLEDGWTEVDRNVVERALKPVCLTRKNRRIASLQDPLVVARHGRC</sequence>
<keyword evidence="2" id="KW-0614">Plasmid</keyword>
<gene>
    <name evidence="2" type="ORF">SAMCFNEI73_pB0153</name>
</gene>
<dbReference type="InterPro" id="IPR052344">
    <property type="entry name" value="Transposase-related"/>
</dbReference>
<accession>A0A1L3LTG4</accession>
<dbReference type="EMBL" id="CP013109">
    <property type="protein sequence ID" value="APG93353.1"/>
    <property type="molecule type" value="Genomic_DNA"/>
</dbReference>
<feature type="domain" description="Transposase IS66 central" evidence="1">
    <location>
        <begin position="9"/>
        <end position="82"/>
    </location>
</feature>
<evidence type="ECO:0000259" key="1">
    <source>
        <dbReference type="Pfam" id="PF03050"/>
    </source>
</evidence>
<dbReference type="PANTHER" id="PTHR33678">
    <property type="entry name" value="BLL1576 PROTEIN"/>
    <property type="match status" value="1"/>
</dbReference>